<dbReference type="EMBL" id="VBSX01000010">
    <property type="protein sequence ID" value="TLQ19779.1"/>
    <property type="molecule type" value="Genomic_DNA"/>
</dbReference>
<protein>
    <submittedName>
        <fullName evidence="1">Helix-turn-helix domain-containing protein</fullName>
    </submittedName>
</protein>
<dbReference type="Proteomes" id="UP000305100">
    <property type="component" value="Unassembled WGS sequence"/>
</dbReference>
<name>A0A5R9CVZ8_9LACO</name>
<feature type="non-terminal residue" evidence="1">
    <location>
        <position position="24"/>
    </location>
</feature>
<organism evidence="1 2">
    <name type="scientific">Lentilactobacillus parafarraginis</name>
    <dbReference type="NCBI Taxonomy" id="390842"/>
    <lineage>
        <taxon>Bacteria</taxon>
        <taxon>Bacillati</taxon>
        <taxon>Bacillota</taxon>
        <taxon>Bacilli</taxon>
        <taxon>Lactobacillales</taxon>
        <taxon>Lactobacillaceae</taxon>
        <taxon>Lentilactobacillus</taxon>
    </lineage>
</organism>
<gene>
    <name evidence="1" type="ORF">FEZ41_05520</name>
</gene>
<comment type="caution">
    <text evidence="1">The sequence shown here is derived from an EMBL/GenBank/DDBJ whole genome shotgun (WGS) entry which is preliminary data.</text>
</comment>
<reference evidence="1 2" key="1">
    <citation type="submission" date="2019-05" db="EMBL/GenBank/DDBJ databases">
        <title>The metagenome of a microbial culture collection derived from dairy environment covers the genomic content of the human microbiome.</title>
        <authorList>
            <person name="Roder T."/>
            <person name="Wuthrich D."/>
            <person name="Sattari Z."/>
            <person name="Von Ah U."/>
            <person name="Bar C."/>
            <person name="Ronchi F."/>
            <person name="Macpherson A.J."/>
            <person name="Ganal-Vonarburg S.C."/>
            <person name="Bruggmann R."/>
            <person name="Vergeres G."/>
        </authorList>
    </citation>
    <scope>NUCLEOTIDE SEQUENCE [LARGE SCALE GENOMIC DNA]</scope>
    <source>
        <strain evidence="1 2">FAM 1079</strain>
    </source>
</reference>
<dbReference type="AlphaFoldDB" id="A0A5R9CVZ8"/>
<proteinExistence type="predicted"/>
<sequence length="24" mass="2743">MGTYSTTEKLRLLSNYQDSDYSLG</sequence>
<evidence type="ECO:0000313" key="1">
    <source>
        <dbReference type="EMBL" id="TLQ19779.1"/>
    </source>
</evidence>
<accession>A0A5R9CVZ8</accession>
<evidence type="ECO:0000313" key="2">
    <source>
        <dbReference type="Proteomes" id="UP000305100"/>
    </source>
</evidence>